<name>A0ABS7JCY2_9SPHN</name>
<dbReference type="RefSeq" id="WP_221559419.1">
    <property type="nucleotide sequence ID" value="NZ_JAIGNO010000010.1"/>
</dbReference>
<keyword evidence="1" id="KW-0812">Transmembrane</keyword>
<evidence type="ECO:0000313" key="4">
    <source>
        <dbReference type="Proteomes" id="UP000755104"/>
    </source>
</evidence>
<keyword evidence="4" id="KW-1185">Reference proteome</keyword>
<feature type="transmembrane region" description="Helical" evidence="1">
    <location>
        <begin position="71"/>
        <end position="93"/>
    </location>
</feature>
<sequence length="208" mass="22109">MTKLRSMAQIRSLGTPQGDERILWEGKPDLQTLARTAFHTRTVAVYFLVLIVTAVALGSIGGAIITLGVALVTLGLLYSFAWLAARTTSYILTDRRLILNIGMAVEKSVNLPLKLIGAAHLTDRGSGTGDIAIEPLKGHGLGYAMLWPHARPLRFSKPQPMLRAIPGVAEVAAKLAAATAEHEDIALTSVLRDNAATVPADGLKEALA</sequence>
<dbReference type="Pfam" id="PF03703">
    <property type="entry name" value="bPH_2"/>
    <property type="match status" value="1"/>
</dbReference>
<dbReference type="Proteomes" id="UP000755104">
    <property type="component" value="Unassembled WGS sequence"/>
</dbReference>
<feature type="domain" description="YdbS-like PH" evidence="2">
    <location>
        <begin position="86"/>
        <end position="134"/>
    </location>
</feature>
<evidence type="ECO:0000313" key="3">
    <source>
        <dbReference type="EMBL" id="MBX7483538.1"/>
    </source>
</evidence>
<gene>
    <name evidence="3" type="ORF">K3174_13465</name>
</gene>
<evidence type="ECO:0000259" key="2">
    <source>
        <dbReference type="Pfam" id="PF03703"/>
    </source>
</evidence>
<organism evidence="3 4">
    <name type="scientific">Qipengyuania qiaonensis</name>
    <dbReference type="NCBI Taxonomy" id="2867240"/>
    <lineage>
        <taxon>Bacteria</taxon>
        <taxon>Pseudomonadati</taxon>
        <taxon>Pseudomonadota</taxon>
        <taxon>Alphaproteobacteria</taxon>
        <taxon>Sphingomonadales</taxon>
        <taxon>Erythrobacteraceae</taxon>
        <taxon>Qipengyuania</taxon>
    </lineage>
</organism>
<keyword evidence="1" id="KW-0472">Membrane</keyword>
<reference evidence="3 4" key="1">
    <citation type="submission" date="2021-08" db="EMBL/GenBank/DDBJ databases">
        <title>Comparative Genomics Analysis of the Genus Qipengyuania Reveals Extensive Genetic Diversity and Metabolic Versatility, Including the Description of Fifteen Novel Species.</title>
        <authorList>
            <person name="Liu Y."/>
        </authorList>
    </citation>
    <scope>NUCLEOTIDE SEQUENCE [LARGE SCALE GENOMIC DNA]</scope>
    <source>
        <strain evidence="3 4">6D47A</strain>
    </source>
</reference>
<accession>A0ABS7JCY2</accession>
<feature type="transmembrane region" description="Helical" evidence="1">
    <location>
        <begin position="43"/>
        <end position="65"/>
    </location>
</feature>
<dbReference type="EMBL" id="JAIGNO010000010">
    <property type="protein sequence ID" value="MBX7483538.1"/>
    <property type="molecule type" value="Genomic_DNA"/>
</dbReference>
<dbReference type="InterPro" id="IPR054839">
    <property type="entry name" value="puhB_PGC"/>
</dbReference>
<dbReference type="NCBIfam" id="NF040894">
    <property type="entry name" value="puhB_PGC"/>
    <property type="match status" value="1"/>
</dbReference>
<dbReference type="InterPro" id="IPR005182">
    <property type="entry name" value="YdbS-like_PH"/>
</dbReference>
<keyword evidence="1" id="KW-1133">Transmembrane helix</keyword>
<protein>
    <submittedName>
        <fullName evidence="3">PH domain-containing protein</fullName>
    </submittedName>
</protein>
<proteinExistence type="predicted"/>
<evidence type="ECO:0000256" key="1">
    <source>
        <dbReference type="SAM" id="Phobius"/>
    </source>
</evidence>
<comment type="caution">
    <text evidence="3">The sequence shown here is derived from an EMBL/GenBank/DDBJ whole genome shotgun (WGS) entry which is preliminary data.</text>
</comment>